<dbReference type="AlphaFoldDB" id="A0A4S8JEK5"/>
<evidence type="ECO:0000259" key="6">
    <source>
        <dbReference type="Pfam" id="PF05182"/>
    </source>
</evidence>
<keyword evidence="4" id="KW-0539">Nucleus</keyword>
<feature type="compositionally biased region" description="Basic and acidic residues" evidence="5">
    <location>
        <begin position="44"/>
        <end position="53"/>
    </location>
</feature>
<comment type="caution">
    <text evidence="7">The sequence shown here is derived from an EMBL/GenBank/DDBJ whole genome shotgun (WGS) entry which is preliminary data.</text>
</comment>
<dbReference type="InterPro" id="IPR007854">
    <property type="entry name" value="Fip1_dom"/>
</dbReference>
<dbReference type="GO" id="GO:0005634">
    <property type="term" value="C:nucleus"/>
    <property type="evidence" value="ECO:0007669"/>
    <property type="project" value="UniProtKB-SubCell"/>
</dbReference>
<dbReference type="GO" id="GO:0006397">
    <property type="term" value="P:mRNA processing"/>
    <property type="evidence" value="ECO:0007669"/>
    <property type="project" value="UniProtKB-KW"/>
</dbReference>
<dbReference type="Pfam" id="PF05182">
    <property type="entry name" value="Fip1"/>
    <property type="match status" value="1"/>
</dbReference>
<comment type="subcellular location">
    <subcellularLocation>
        <location evidence="1">Nucleus</location>
    </subcellularLocation>
</comment>
<sequence length="1204" mass="136555">MDSEEDDFGDLYADLDDQVNAGITAIGESHSAKEFDSTSEECCADERAGEAGERQMGCHAGQDLDLEADDSESEDELHIVLNEEDGSNLPTSERCNGGMGVGWCEEEEDGDEDLVIVTGSEHNRNKSQKHGERLSNVDELKQRSAERVGVPKVVCNGWCVGSYMGGFHNKLLTSMSERSEWDQLMPSSSGVSTSCNSCISPAAQTGCHFSLPRKRTIFDINIEAFEQKPWRQQGVDITDYFNFDLNEESWNNYCQTLDQIRQQAKLSTQFSVDESSRLSQVLRLEQRPSTVNDASDSVQFVNGERVPYAMDNLDKGLTRLEMRKGRAIQVEHGIGERIPSVDTRRPRHRDSVAIQVTMEESIEDGLAEESRNSEKQDRVYLEAKPIYDNGHTNGMLCLVGPAILSSPKAPETNSKATTVAVVTKLRHKIDDTEDPSSANGSKHKAASHSAIQANNNSGSSDSDSHYKASKDLDYSKKIHSFVKKFPMRAVTRSRESRKSSCYYSNGSRSNIITSKEKDWKCNSDCLNLSPNYYRDHIGSRVDSMVASASCEEASVLSYRTSQNGVDTFGVGRRTREGKHDSDLDVGGYLSFDYERRKSRNYKSRIYAEKHLSVKSSTRASQRKGNHDTNHKRHLVAGDYSRPKIVASEENGTVFEDHFHKWYHDEREIVSDACEDSNESILKYNTIFLEKDPFLWHQKRKVVQDHFRIKDGRDVNTIQHRYREQNLHVVQRRPVANFIGEGGSLYHKSDGHVPLPATEIRNSKRRYNDTSSGSEMDISNWYIEHDAIPHQRDLHGAISPREYVDQKQSLGVRDRHSRNKGYGNHFPNGNYHGHSPYKNGIKLFSNEYRMDERGLYSDENAEFEFSPLTMRQLCSNDEIWLEHREQVGLSTNEGSFKCAKNSRNEKSHVNQYATGYSDDDVLVNDRKKIFAEESAAPLSKDYNRFVLDNFDSRRHELGTLEHQEAVNLHLNGLKRKHLRQGNLDTSKTGRQSNTQHQGDQKARSSSPRKRACQQGVASCISKLERSHQHAVSLDAVRDFDRDNPNDHTMKKCQGKKSIPQNHEDDEIEEGQLIEEPDDQVVGSSTKNQIPMAVKPSLSVHLKEKNKESKESTTDSDTCGGYYNKRILETMAKMEKRLERFKEPIAPKQVEGSLKLQNDVAAVTDEVKQQRPARKRLWDSENNLKKDGVLKSFRIVSWISGDNYVV</sequence>
<comment type="similarity">
    <text evidence="2">Belongs to the FIP1 family.</text>
</comment>
<dbReference type="STRING" id="52838.A0A4S8JEK5"/>
<feature type="region of interest" description="Disordered" evidence="5">
    <location>
        <begin position="982"/>
        <end position="1012"/>
    </location>
</feature>
<protein>
    <recommendedName>
        <fullName evidence="6">Pre-mRNA polyadenylation factor Fip1 domain-containing protein</fullName>
    </recommendedName>
</protein>
<evidence type="ECO:0000256" key="1">
    <source>
        <dbReference type="ARBA" id="ARBA00004123"/>
    </source>
</evidence>
<feature type="domain" description="Pre-mRNA polyadenylation factor Fip1" evidence="6">
    <location>
        <begin position="219"/>
        <end position="261"/>
    </location>
</feature>
<dbReference type="Proteomes" id="UP000317650">
    <property type="component" value="Chromosome 7"/>
</dbReference>
<proteinExistence type="inferred from homology"/>
<accession>A0A4S8JEK5</accession>
<dbReference type="InterPro" id="IPR044976">
    <property type="entry name" value="FIPS5/FIPS3-like"/>
</dbReference>
<evidence type="ECO:0000256" key="3">
    <source>
        <dbReference type="ARBA" id="ARBA00022664"/>
    </source>
</evidence>
<keyword evidence="8" id="KW-1185">Reference proteome</keyword>
<evidence type="ECO:0000313" key="7">
    <source>
        <dbReference type="EMBL" id="THU60333.1"/>
    </source>
</evidence>
<gene>
    <name evidence="7" type="ORF">C4D60_Mb07t11540</name>
</gene>
<feature type="compositionally biased region" description="Basic and acidic residues" evidence="5">
    <location>
        <begin position="1034"/>
        <end position="1048"/>
    </location>
</feature>
<dbReference type="PANTHER" id="PTHR36884">
    <property type="entry name" value="FIP1[III]-LIKE PROTEIN"/>
    <property type="match status" value="1"/>
</dbReference>
<organism evidence="7 8">
    <name type="scientific">Musa balbisiana</name>
    <name type="common">Banana</name>
    <dbReference type="NCBI Taxonomy" id="52838"/>
    <lineage>
        <taxon>Eukaryota</taxon>
        <taxon>Viridiplantae</taxon>
        <taxon>Streptophyta</taxon>
        <taxon>Embryophyta</taxon>
        <taxon>Tracheophyta</taxon>
        <taxon>Spermatophyta</taxon>
        <taxon>Magnoliopsida</taxon>
        <taxon>Liliopsida</taxon>
        <taxon>Zingiberales</taxon>
        <taxon>Musaceae</taxon>
        <taxon>Musa</taxon>
    </lineage>
</organism>
<evidence type="ECO:0000256" key="5">
    <source>
        <dbReference type="SAM" id="MobiDB-lite"/>
    </source>
</evidence>
<reference evidence="7 8" key="1">
    <citation type="journal article" date="2019" name="Nat. Plants">
        <title>Genome sequencing of Musa balbisiana reveals subgenome evolution and function divergence in polyploid bananas.</title>
        <authorList>
            <person name="Yao X."/>
        </authorList>
    </citation>
    <scope>NUCLEOTIDE SEQUENCE [LARGE SCALE GENOMIC DNA]</scope>
    <source>
        <strain evidence="8">cv. DH-PKW</strain>
        <tissue evidence="7">Leaves</tissue>
    </source>
</reference>
<feature type="region of interest" description="Disordered" evidence="5">
    <location>
        <begin position="29"/>
        <end position="60"/>
    </location>
</feature>
<feature type="region of interest" description="Disordered" evidence="5">
    <location>
        <begin position="1033"/>
        <end position="1062"/>
    </location>
</feature>
<dbReference type="EMBL" id="PYDT01000005">
    <property type="protein sequence ID" value="THU60333.1"/>
    <property type="molecule type" value="Genomic_DNA"/>
</dbReference>
<dbReference type="PROSITE" id="PS50890">
    <property type="entry name" value="PUA"/>
    <property type="match status" value="1"/>
</dbReference>
<keyword evidence="3" id="KW-0507">mRNA processing</keyword>
<name>A0A4S8JEK5_MUSBA</name>
<evidence type="ECO:0000256" key="2">
    <source>
        <dbReference type="ARBA" id="ARBA00007459"/>
    </source>
</evidence>
<evidence type="ECO:0000313" key="8">
    <source>
        <dbReference type="Proteomes" id="UP000317650"/>
    </source>
</evidence>
<feature type="region of interest" description="Disordered" evidence="5">
    <location>
        <begin position="427"/>
        <end position="466"/>
    </location>
</feature>
<feature type="compositionally biased region" description="Polar residues" evidence="5">
    <location>
        <begin position="982"/>
        <end position="996"/>
    </location>
</feature>
<dbReference type="PANTHER" id="PTHR36884:SF4">
    <property type="entry name" value="FIP1[III]-LIKE PROTEIN"/>
    <property type="match status" value="1"/>
</dbReference>
<evidence type="ECO:0000256" key="4">
    <source>
        <dbReference type="ARBA" id="ARBA00023242"/>
    </source>
</evidence>